<evidence type="ECO:0000259" key="6">
    <source>
        <dbReference type="Pfam" id="PF17167"/>
    </source>
</evidence>
<dbReference type="SUPFAM" id="SSF48208">
    <property type="entry name" value="Six-hairpin glycosidases"/>
    <property type="match status" value="1"/>
</dbReference>
<dbReference type="InterPro" id="IPR037824">
    <property type="entry name" value="GH94N_2_NdvB"/>
</dbReference>
<dbReference type="EMBL" id="QUNF01000030">
    <property type="protein sequence ID" value="REG79578.1"/>
    <property type="molecule type" value="Genomic_DNA"/>
</dbReference>
<comment type="caution">
    <text evidence="7">The sequence shown here is derived from an EMBL/GenBank/DDBJ whole genome shotgun (WGS) entry which is preliminary data.</text>
</comment>
<name>A0A3E0DDF4_9BACT</name>
<feature type="transmembrane region" description="Helical" evidence="3">
    <location>
        <begin position="423"/>
        <end position="449"/>
    </location>
</feature>
<keyword evidence="3" id="KW-1133">Transmembrane helix</keyword>
<accession>A0A3E0DDF4</accession>
<dbReference type="Pfam" id="PF17167">
    <property type="entry name" value="Glyco_hydro_94"/>
    <property type="match status" value="1"/>
</dbReference>
<dbReference type="Gene3D" id="2.60.420.10">
    <property type="entry name" value="Maltose phosphorylase, domain 3"/>
    <property type="match status" value="1"/>
</dbReference>
<evidence type="ECO:0000256" key="1">
    <source>
        <dbReference type="ARBA" id="ARBA00022676"/>
    </source>
</evidence>
<dbReference type="SMART" id="SM01068">
    <property type="entry name" value="CBM_X"/>
    <property type="match status" value="2"/>
</dbReference>
<dbReference type="Gene3D" id="2.70.98.40">
    <property type="entry name" value="Glycoside hydrolase, family 65, N-terminal domain"/>
    <property type="match status" value="2"/>
</dbReference>
<dbReference type="Gene3D" id="1.50.10.10">
    <property type="match status" value="1"/>
</dbReference>
<dbReference type="InterPro" id="IPR012341">
    <property type="entry name" value="6hp_glycosidase-like_sf"/>
</dbReference>
<dbReference type="CDD" id="cd11753">
    <property type="entry name" value="GH94N_ChvB_NdvB_2_like"/>
    <property type="match status" value="1"/>
</dbReference>
<feature type="transmembrane region" description="Helical" evidence="3">
    <location>
        <begin position="857"/>
        <end position="878"/>
    </location>
</feature>
<evidence type="ECO:0000256" key="2">
    <source>
        <dbReference type="ARBA" id="ARBA00022679"/>
    </source>
</evidence>
<feature type="transmembrane region" description="Helical" evidence="3">
    <location>
        <begin position="834"/>
        <end position="851"/>
    </location>
</feature>
<feature type="domain" description="Glycoamylase-like" evidence="5">
    <location>
        <begin position="1362"/>
        <end position="1558"/>
    </location>
</feature>
<protein>
    <submittedName>
        <fullName evidence="7">Cellobiose phosphorylase</fullName>
    </submittedName>
</protein>
<dbReference type="InterPro" id="IPR019282">
    <property type="entry name" value="Glycoamylase-like_cons_dom"/>
</dbReference>
<dbReference type="Pfam" id="PF06165">
    <property type="entry name" value="GH94_b-supersand"/>
    <property type="match status" value="2"/>
</dbReference>
<evidence type="ECO:0000259" key="4">
    <source>
        <dbReference type="Pfam" id="PF06165"/>
    </source>
</evidence>
<feature type="domain" description="Glycosyl hydrolase 94 catalytic" evidence="6">
    <location>
        <begin position="2397"/>
        <end position="2821"/>
    </location>
</feature>
<evidence type="ECO:0000259" key="5">
    <source>
        <dbReference type="Pfam" id="PF10091"/>
    </source>
</evidence>
<evidence type="ECO:0000256" key="3">
    <source>
        <dbReference type="SAM" id="Phobius"/>
    </source>
</evidence>
<dbReference type="InterPro" id="IPR052047">
    <property type="entry name" value="GH94_Enzymes"/>
</dbReference>
<dbReference type="InterPro" id="IPR033432">
    <property type="entry name" value="GH94_catalytic"/>
</dbReference>
<keyword evidence="1" id="KW-0328">Glycosyltransferase</keyword>
<keyword evidence="2" id="KW-0808">Transferase</keyword>
<dbReference type="InterPro" id="IPR008928">
    <property type="entry name" value="6-hairpin_glycosidase_sf"/>
</dbReference>
<dbReference type="InterPro" id="IPR037820">
    <property type="entry name" value="GH94N_NdvB"/>
</dbReference>
<dbReference type="GO" id="GO:0005975">
    <property type="term" value="P:carbohydrate metabolic process"/>
    <property type="evidence" value="ECO:0007669"/>
    <property type="project" value="InterPro"/>
</dbReference>
<evidence type="ECO:0000313" key="8">
    <source>
        <dbReference type="Proteomes" id="UP000256405"/>
    </source>
</evidence>
<keyword evidence="3" id="KW-0812">Transmembrane</keyword>
<feature type="transmembrane region" description="Helical" evidence="3">
    <location>
        <begin position="455"/>
        <end position="483"/>
    </location>
</feature>
<feature type="transmembrane region" description="Helical" evidence="3">
    <location>
        <begin position="960"/>
        <end position="976"/>
    </location>
</feature>
<dbReference type="GO" id="GO:0016757">
    <property type="term" value="F:glycosyltransferase activity"/>
    <property type="evidence" value="ECO:0007669"/>
    <property type="project" value="UniProtKB-KW"/>
</dbReference>
<dbReference type="SUPFAM" id="SSF74650">
    <property type="entry name" value="Galactose mutarotase-like"/>
    <property type="match status" value="2"/>
</dbReference>
<dbReference type="GO" id="GO:0030246">
    <property type="term" value="F:carbohydrate binding"/>
    <property type="evidence" value="ECO:0007669"/>
    <property type="project" value="InterPro"/>
</dbReference>
<dbReference type="RefSeq" id="WP_086543185.1">
    <property type="nucleotide sequence ID" value="NZ_MSSW01000064.1"/>
</dbReference>
<sequence>MKVKNTTVFEMLSRMREYFQMDDSFSNLTTADPIRSELYNFNQMKVHAGIVARSHKILKGKRNDKLLKRLDDNEKTLVEVRNLLVESIQSGQSITPAAEWLLDNFYLIEEQIVTAKKHLPKKYSEGLPYLANGNSSDMPRVYDIALEIIAHSDGHVDSNGLKSFIAAYQSEKILTLGELWAIPIMMKLAVIENLRRIAEKSALDMIDNNLADYWSDQMIETVKKDPADLVLTIADLARSKPVLNSPFVAGFTRKLQGKGPTFALPLSWLEQQLSKEGIAGTDLVWHENQKQAADQVSVKNSIGTLRFIGSTDWRKFVEGSSIVEQILRDEITGTYLQLDFATRDRYRHVIETVALHSPFSETEIAEKTIELTKRPDIEDVQYPRERHVGYYLIGKGFYQLKEAAQMRFTIKQSLNSFMRKRPVFIYLSSISIFTFAFAVGMLSVALIYGDFSRQVLILVGLLSIAGSAHLAITFTNWLATIWIKPKILPRLDFSKDIPFEYRTLVTIPSMLSGKNEIEENVEALEIRFLANRGKNLHFSLLTDFTDADSETMPDDRSLLNLVSERIEQLNEKYNQAGQPDIFYLFHRARKWNPKEGKWMGYERKRGKLSALNRLLRDGDSNDFSRIVGEYGVLKNTKYVISLDSDTQLPRDAAWKLIATMAHPLNSALYDEGRKRVVEGYGILQPRVASDFPKSKTSLYLRLQGDMKGIDPYTRASSDVYQDIFEEGSFIGKGIYDVDIFEKVVGERFPDNRILSHDLLEGCYTRSGLLSDVVLYESNPSNYEADIKRHHRWIRGDWQIAAWILPFVKNGNGKWVKNNLSILSRWKIADNLRRSLLPISLLLILVLGWSVLPEPWFWTLAVTNIILLPVLAAAFLQLFHRPEDLDFKAHISEIGSSVKEVLLRFMFGIAVLPYEAYRFTDAILRTNWRMFISGKKLLEWTPSATASRQSKNSIWFISQKMWIGPVLAFLCLILFLYSNSPAFFVSIPILILWFVSPSIAWRLSLTEKEDAPDLSQTQKLFLHKTARKTWSFFEYFVNERENWLPPDNFQQHPDRVIAHRTSPTNIGLSLLANLTAYDFGYIVMEEMLLRCVNTLKTLHKMDRYKGHFYNWYDTRSLSILRPAYVSTVDSGNLVGHLLILRQGIIAFRSNPIFNPESYTGLRSTVGLIQDLLKDESDENIENIESLLDDAISEKDNSLSVIKRNLDDLAILSDQITGYDENTETGKWMLKLKTQIENIREDLYRQIPWLNLLPIPQSFTSLSTLDFNHSFLSLWEINGELSQQINQYKKETSNEYDAEWLLKVEAALKTRIDVIPEKLSLFEKLAEQLEQLSIVEYDFLLDKHTSHLSIGYNVDELRRDDSFYDMLASEARMGIFVGIAQGLLPQESWFSLGRLLTDSQGGPVLLSWSGSMFEYLMPQLVMPTYENTLLHATNISMVKRQIEYAKKNDIPWGISESGYNSVDTSLNYQYQAFGVPGLGLKRGLEDDLVIAPYATMLALMVSPKKAVSNLKLLTEQGFVGEYGFFEAIDYTKSRMPRGENHVIINSYMAHHQGMGFLSFAYVLLNKPMQNRFASELRFKATMLLLQERIPKKSIFYAHTAKGTEIHTAVADTKLRITNTPNTPVPELQLLSNGNYQVMVTNSGGGYSRWKTLAVTRWREDAIKDNYGIFCYIKDVDSGNFWSNTYHPTLKPSKNYETIFSPGTIEFHRQDFGFETKTQIVVSPEDNVEIRKIKITNRSQVAKVLEITSYTEIVLASQASDEAHPAFSNLFVQTEIQPECNAIFGTRRPRSKDEFPPHFFHLTDAYGAEVEEVSFETDRMKFIGRGRTLANPQALDAGKLAGNQGAVLDPVMATKYRITIKPYKTATIDLIYGISDSREESEALMHKYRDKNLKKRALDLSWTHSQVLLRQINATEADAQLFGKLAASVIYSNPALRANEAVIKSNFRGQSGLWSHSVSGDLPIVLVQIFNLESLDLVTQMIKAHSYWQLKGLTVDLVIWNEDHGSYRHELQDQILGMISAVNVLTSHVPGKIYVKSSDQISSEDRILFESVAKIIITDNNGSLSEQISGQYREIGSSPLLEIKPQAAGNISLENLMMPTDLKFFNGTGGFTADGKEYKIHIDNEITTPAPWVNIIANPTLGTVVSESGSSYTWAVNAHEYRITPWHNDPVTDTSGEAFYLRDEETGLFWSPTPFPAKGEGNYITTHGFGYTSYEHIENGIFSKMKVFVDKEAPVKFVVLTIQNKTDHLRKLSATGYLEIVLGDIRSKTNMHILSEYDVQNGALLFRNRYNDAFANRVAFFKVIGAGKYSYTTDRSKFIGRNRNLSNPQALFRQDLRGRIGAGHDTCAGLQGKFNLLPGEERELVFLIGSGEDTAAAIKLIQDFSDLSTISQSFDQINEYWNGIVNTVQVQTPDEALNLLANGWLTYQTIASRLFARSGFYQSGGAFGFRDQIQDVLSLLHNKPEFAREQILLNASRQFKEGDVQHWWHPPQGRGVRTTCSDDLLWLPFVVYRYLNATGDMEILKEQAGFLESRRLDEGEESLYDLPMSGSLIADLYHHCRLAIQHSLRFGEHGLPLIGSGDWNDGMDQVGNEGKGESVWLAFFFYDILSNFEKVASNYGDSEFAKTCKKEAVKLQSNIEKSAWDGEWYKRAWFDDGTPLGSKVNEECSIDAISQSWSVLTNAAPEERRNQAMDSVNKYLVNRDMKIIQLLDPPFDKSDLNPGYIKGYVPGVRENGGQYSHAAIWTLMAFAALGDRKTTYELFSMVQPVNHALNQKDVQIYKVEPYVMAADVYANETHRGRGGWTWYTGSSGWMNQFIIGSLLGMELQVDKLKFTPCYPEEWPSVTINYCFKSTGYTIKVFQEKNSEGSWWKMANEQGKGNILPLKDDGMQHQVEVHILI</sequence>
<gene>
    <name evidence="7" type="ORF">C8N25_13015</name>
</gene>
<dbReference type="PANTHER" id="PTHR37469:SF2">
    <property type="entry name" value="CELLOBIONIC ACID PHOSPHORYLASE"/>
    <property type="match status" value="1"/>
</dbReference>
<feature type="domain" description="Glycosyl hydrolase 94 supersandwich" evidence="4">
    <location>
        <begin position="1612"/>
        <end position="1887"/>
    </location>
</feature>
<dbReference type="PANTHER" id="PTHR37469">
    <property type="entry name" value="CELLOBIONIC ACID PHOSPHORYLASE-RELATED"/>
    <property type="match status" value="1"/>
</dbReference>
<reference evidence="7 8" key="1">
    <citation type="submission" date="2018-08" db="EMBL/GenBank/DDBJ databases">
        <title>Genomic Encyclopedia of Archaeal and Bacterial Type Strains, Phase II (KMG-II): from individual species to whole genera.</title>
        <authorList>
            <person name="Goeker M."/>
        </authorList>
    </citation>
    <scope>NUCLEOTIDE SEQUENCE [LARGE SCALE GENOMIC DNA]</scope>
    <source>
        <strain evidence="7 8">DSM 15986</strain>
    </source>
</reference>
<dbReference type="Proteomes" id="UP000256405">
    <property type="component" value="Unassembled WGS sequence"/>
</dbReference>
<keyword evidence="3" id="KW-0472">Membrane</keyword>
<dbReference type="InterPro" id="IPR011013">
    <property type="entry name" value="Gal_mutarotase_sf_dom"/>
</dbReference>
<dbReference type="Gene3D" id="1.50.10.140">
    <property type="match status" value="2"/>
</dbReference>
<proteinExistence type="predicted"/>
<dbReference type="InterPro" id="IPR037018">
    <property type="entry name" value="GH65_N"/>
</dbReference>
<organism evidence="7 8">
    <name type="scientific">Algoriphagus antarcticus</name>
    <dbReference type="NCBI Taxonomy" id="238540"/>
    <lineage>
        <taxon>Bacteria</taxon>
        <taxon>Pseudomonadati</taxon>
        <taxon>Bacteroidota</taxon>
        <taxon>Cytophagia</taxon>
        <taxon>Cytophagales</taxon>
        <taxon>Cyclobacteriaceae</taxon>
        <taxon>Algoriphagus</taxon>
    </lineage>
</organism>
<dbReference type="OrthoDB" id="9769991at2"/>
<dbReference type="Pfam" id="PF10091">
    <property type="entry name" value="Glycoamylase"/>
    <property type="match status" value="1"/>
</dbReference>
<dbReference type="CDD" id="cd11756">
    <property type="entry name" value="GH94N_ChvB_NdvB_1_like"/>
    <property type="match status" value="1"/>
</dbReference>
<keyword evidence="8" id="KW-1185">Reference proteome</keyword>
<feature type="domain" description="Glycosyl hydrolase 94 supersandwich" evidence="4">
    <location>
        <begin position="2113"/>
        <end position="2383"/>
    </location>
</feature>
<evidence type="ECO:0000313" key="7">
    <source>
        <dbReference type="EMBL" id="REG79578.1"/>
    </source>
</evidence>
<dbReference type="InterPro" id="IPR010383">
    <property type="entry name" value="Glyco_hydrolase_94_b-supersand"/>
</dbReference>